<name>A0A5R8WHH6_9BACT</name>
<protein>
    <submittedName>
        <fullName evidence="4">T9SS type A sorting domain-containing protein</fullName>
    </submittedName>
</protein>
<dbReference type="OrthoDB" id="877328at2"/>
<proteinExistence type="predicted"/>
<dbReference type="RefSeq" id="WP_138082616.1">
    <property type="nucleotide sequence ID" value="NZ_VAJM01000022.1"/>
</dbReference>
<keyword evidence="1 2" id="KW-0732">Signal</keyword>
<organism evidence="4 5">
    <name type="scientific">Hymenobacter jeollabukensis</name>
    <dbReference type="NCBI Taxonomy" id="2025313"/>
    <lineage>
        <taxon>Bacteria</taxon>
        <taxon>Pseudomonadati</taxon>
        <taxon>Bacteroidota</taxon>
        <taxon>Cytophagia</taxon>
        <taxon>Cytophagales</taxon>
        <taxon>Hymenobacteraceae</taxon>
        <taxon>Hymenobacter</taxon>
    </lineage>
</organism>
<dbReference type="Pfam" id="PF01839">
    <property type="entry name" value="FG-GAP"/>
    <property type="match status" value="1"/>
</dbReference>
<comment type="caution">
    <text evidence="4">The sequence shown here is derived from an EMBL/GenBank/DDBJ whole genome shotgun (WGS) entry which is preliminary data.</text>
</comment>
<feature type="domain" description="Secretion system C-terminal sorting" evidence="3">
    <location>
        <begin position="411"/>
        <end position="481"/>
    </location>
</feature>
<reference evidence="4 5" key="1">
    <citation type="submission" date="2019-05" db="EMBL/GenBank/DDBJ databases">
        <title>Hymenobacter edaphi sp. nov., isolated from abandoned arsenic-contaminated farmland soil.</title>
        <authorList>
            <person name="Nie L."/>
        </authorList>
    </citation>
    <scope>NUCLEOTIDE SEQUENCE [LARGE SCALE GENOMIC DNA]</scope>
    <source>
        <strain evidence="4 5">1-3-3-8</strain>
    </source>
</reference>
<dbReference type="EMBL" id="VAJM01000022">
    <property type="protein sequence ID" value="TLM87413.1"/>
    <property type="molecule type" value="Genomic_DNA"/>
</dbReference>
<evidence type="ECO:0000256" key="2">
    <source>
        <dbReference type="SAM" id="SignalP"/>
    </source>
</evidence>
<dbReference type="Gene3D" id="2.130.10.130">
    <property type="entry name" value="Integrin alpha, N-terminal"/>
    <property type="match status" value="1"/>
</dbReference>
<dbReference type="PANTHER" id="PTHR46580">
    <property type="entry name" value="SENSOR KINASE-RELATED"/>
    <property type="match status" value="1"/>
</dbReference>
<dbReference type="Proteomes" id="UP000305517">
    <property type="component" value="Unassembled WGS sequence"/>
</dbReference>
<evidence type="ECO:0000313" key="5">
    <source>
        <dbReference type="Proteomes" id="UP000305517"/>
    </source>
</evidence>
<dbReference type="NCBIfam" id="TIGR04183">
    <property type="entry name" value="Por_Secre_tail"/>
    <property type="match status" value="1"/>
</dbReference>
<dbReference type="SUPFAM" id="SSF69318">
    <property type="entry name" value="Integrin alpha N-terminal domain"/>
    <property type="match status" value="1"/>
</dbReference>
<dbReference type="InterPro" id="IPR028994">
    <property type="entry name" value="Integrin_alpha_N"/>
</dbReference>
<accession>A0A5R8WHH6</accession>
<evidence type="ECO:0000256" key="1">
    <source>
        <dbReference type="ARBA" id="ARBA00022729"/>
    </source>
</evidence>
<dbReference type="InterPro" id="IPR026444">
    <property type="entry name" value="Secre_tail"/>
</dbReference>
<feature type="chain" id="PRO_5024452086" evidence="2">
    <location>
        <begin position="21"/>
        <end position="483"/>
    </location>
</feature>
<evidence type="ECO:0000259" key="3">
    <source>
        <dbReference type="Pfam" id="PF18962"/>
    </source>
</evidence>
<dbReference type="AlphaFoldDB" id="A0A5R8WHH6"/>
<evidence type="ECO:0000313" key="4">
    <source>
        <dbReference type="EMBL" id="TLM87413.1"/>
    </source>
</evidence>
<feature type="signal peptide" evidence="2">
    <location>
        <begin position="1"/>
        <end position="20"/>
    </location>
</feature>
<dbReference type="InterPro" id="IPR013517">
    <property type="entry name" value="FG-GAP"/>
</dbReference>
<keyword evidence="5" id="KW-1185">Reference proteome</keyword>
<dbReference type="Pfam" id="PF13517">
    <property type="entry name" value="FG-GAP_3"/>
    <property type="match status" value="1"/>
</dbReference>
<dbReference type="Pfam" id="PF18962">
    <property type="entry name" value="Por_Secre_tail"/>
    <property type="match status" value="1"/>
</dbReference>
<sequence>MLKRYFVTFLAIASASKSNAQVASNLFQAGPVISVTTGSSISDAAAGDFNHDGLPDVAVTARARNVVELYRQTALGVFSTTPVGTYTTGTAPSSLIATTLGRLVTQSDYVLDDLVAVSGPSNQLSFFVNNNDAQGTMTVATPAGFYPSSWWSTDPKLVAAYIDTDQFLDVAYTHDAARTDDLGIGVWRGQGSPSIRRTTFLMTTRTGVPALPSFYDMDGDGGLDLITVDKTNNAAVAHYYTFGQFWYNMQDGAGVLCQSGQAVSAASADLNADSRGDFAVATANPNKVEVWLNTGVDRFGSLATYALPSAPQQVLLADLNKDSYPDMVVLLANGNVTIFPHTGQSGAGRYGTPQVLPVGPTPGPLRMADVDNDTYQDLYVACAGNDKVYILRNVGRPLATKRTAQLAGTYIYPNPATSVVRVTRPANLVGPLTDSLFDATGRQVLQQVIASTGTLLVSQLPRGIYTLKVNHVTGVSTSRLVLQ</sequence>
<gene>
    <name evidence="4" type="ORF">FDY95_25805</name>
</gene>